<feature type="non-terminal residue" evidence="2">
    <location>
        <position position="47"/>
    </location>
</feature>
<feature type="domain" description="Proteasome alpha-type subunits" evidence="1">
    <location>
        <begin position="9"/>
        <end position="31"/>
    </location>
</feature>
<dbReference type="AlphaFoldDB" id="X1JL98"/>
<proteinExistence type="predicted"/>
<dbReference type="Gene3D" id="3.60.20.10">
    <property type="entry name" value="Glutamine Phosphoribosylpyrophosphate, subunit 1, domain 1"/>
    <property type="match status" value="1"/>
</dbReference>
<evidence type="ECO:0000259" key="1">
    <source>
        <dbReference type="PROSITE" id="PS00388"/>
    </source>
</evidence>
<sequence length="47" mass="5275">MFGGGKIQYDRALTIFSPEGRLYQVEYALEAVRRGTLIVGIKTKNDV</sequence>
<evidence type="ECO:0000313" key="2">
    <source>
        <dbReference type="EMBL" id="GAH79034.1"/>
    </source>
</evidence>
<dbReference type="InterPro" id="IPR000426">
    <property type="entry name" value="Proteasome_asu_N"/>
</dbReference>
<comment type="caution">
    <text evidence="2">The sequence shown here is derived from an EMBL/GenBank/DDBJ whole genome shotgun (WGS) entry which is preliminary data.</text>
</comment>
<dbReference type="InterPro" id="IPR029055">
    <property type="entry name" value="Ntn_hydrolases_N"/>
</dbReference>
<dbReference type="GO" id="GO:0019773">
    <property type="term" value="C:proteasome core complex, alpha-subunit complex"/>
    <property type="evidence" value="ECO:0007669"/>
    <property type="project" value="InterPro"/>
</dbReference>
<dbReference type="GO" id="GO:0006511">
    <property type="term" value="P:ubiquitin-dependent protein catabolic process"/>
    <property type="evidence" value="ECO:0007669"/>
    <property type="project" value="InterPro"/>
</dbReference>
<gene>
    <name evidence="2" type="ORF">S03H2_60858</name>
</gene>
<dbReference type="EMBL" id="BARU01039249">
    <property type="protein sequence ID" value="GAH79034.1"/>
    <property type="molecule type" value="Genomic_DNA"/>
</dbReference>
<name>X1JL98_9ZZZZ</name>
<dbReference type="SUPFAM" id="SSF56235">
    <property type="entry name" value="N-terminal nucleophile aminohydrolases (Ntn hydrolases)"/>
    <property type="match status" value="1"/>
</dbReference>
<dbReference type="Pfam" id="PF10584">
    <property type="entry name" value="Proteasome_A_N"/>
    <property type="match status" value="1"/>
</dbReference>
<organism evidence="2">
    <name type="scientific">marine sediment metagenome</name>
    <dbReference type="NCBI Taxonomy" id="412755"/>
    <lineage>
        <taxon>unclassified sequences</taxon>
        <taxon>metagenomes</taxon>
        <taxon>ecological metagenomes</taxon>
    </lineage>
</organism>
<protein>
    <recommendedName>
        <fullName evidence="1">Proteasome alpha-type subunits domain-containing protein</fullName>
    </recommendedName>
</protein>
<dbReference type="PROSITE" id="PS00388">
    <property type="entry name" value="PROTEASOME_ALPHA_1"/>
    <property type="match status" value="1"/>
</dbReference>
<reference evidence="2" key="1">
    <citation type="journal article" date="2014" name="Front. Microbiol.">
        <title>High frequency of phylogenetically diverse reductive dehalogenase-homologous genes in deep subseafloor sedimentary metagenomes.</title>
        <authorList>
            <person name="Kawai M."/>
            <person name="Futagami T."/>
            <person name="Toyoda A."/>
            <person name="Takaki Y."/>
            <person name="Nishi S."/>
            <person name="Hori S."/>
            <person name="Arai W."/>
            <person name="Tsubouchi T."/>
            <person name="Morono Y."/>
            <person name="Uchiyama I."/>
            <person name="Ito T."/>
            <person name="Fujiyama A."/>
            <person name="Inagaki F."/>
            <person name="Takami H."/>
        </authorList>
    </citation>
    <scope>NUCLEOTIDE SEQUENCE</scope>
    <source>
        <strain evidence="2">Expedition CK06-06</strain>
    </source>
</reference>
<dbReference type="SMART" id="SM00948">
    <property type="entry name" value="Proteasome_A_N"/>
    <property type="match status" value="1"/>
</dbReference>
<accession>X1JL98</accession>